<dbReference type="PANTHER" id="PTHR33116">
    <property type="entry name" value="REVERSE TRANSCRIPTASE ZINC-BINDING DOMAIN-CONTAINING PROTEIN-RELATED-RELATED"/>
    <property type="match status" value="1"/>
</dbReference>
<name>A0A453RZB7_AEGTS</name>
<dbReference type="Proteomes" id="UP000015105">
    <property type="component" value="Chromosome 7D"/>
</dbReference>
<dbReference type="Pfam" id="PF13966">
    <property type="entry name" value="zf-RVT"/>
    <property type="match status" value="1"/>
</dbReference>
<dbReference type="STRING" id="200361.A0A453RZB7"/>
<feature type="domain" description="Reverse transcriptase zinc-binding" evidence="1">
    <location>
        <begin position="235"/>
        <end position="319"/>
    </location>
</feature>
<reference evidence="3" key="1">
    <citation type="journal article" date="2014" name="Science">
        <title>Ancient hybridizations among the ancestral genomes of bread wheat.</title>
        <authorList>
            <consortium name="International Wheat Genome Sequencing Consortium,"/>
            <person name="Marcussen T."/>
            <person name="Sandve S.R."/>
            <person name="Heier L."/>
            <person name="Spannagl M."/>
            <person name="Pfeifer M."/>
            <person name="Jakobsen K.S."/>
            <person name="Wulff B.B."/>
            <person name="Steuernagel B."/>
            <person name="Mayer K.F."/>
            <person name="Olsen O.A."/>
        </authorList>
    </citation>
    <scope>NUCLEOTIDE SEQUENCE [LARGE SCALE GENOMIC DNA]</scope>
    <source>
        <strain evidence="3">cv. AL8/78</strain>
    </source>
</reference>
<keyword evidence="3" id="KW-1185">Reference proteome</keyword>
<reference evidence="2" key="4">
    <citation type="submission" date="2019-03" db="UniProtKB">
        <authorList>
            <consortium name="EnsemblPlants"/>
        </authorList>
    </citation>
    <scope>IDENTIFICATION</scope>
</reference>
<dbReference type="PANTHER" id="PTHR33116:SF78">
    <property type="entry name" value="OS12G0587133 PROTEIN"/>
    <property type="match status" value="1"/>
</dbReference>
<organism evidence="2 3">
    <name type="scientific">Aegilops tauschii subsp. strangulata</name>
    <name type="common">Goatgrass</name>
    <dbReference type="NCBI Taxonomy" id="200361"/>
    <lineage>
        <taxon>Eukaryota</taxon>
        <taxon>Viridiplantae</taxon>
        <taxon>Streptophyta</taxon>
        <taxon>Embryophyta</taxon>
        <taxon>Tracheophyta</taxon>
        <taxon>Spermatophyta</taxon>
        <taxon>Magnoliopsida</taxon>
        <taxon>Liliopsida</taxon>
        <taxon>Poales</taxon>
        <taxon>Poaceae</taxon>
        <taxon>BOP clade</taxon>
        <taxon>Pooideae</taxon>
        <taxon>Triticodae</taxon>
        <taxon>Triticeae</taxon>
        <taxon>Triticinae</taxon>
        <taxon>Aegilops</taxon>
    </lineage>
</organism>
<evidence type="ECO:0000259" key="1">
    <source>
        <dbReference type="Pfam" id="PF13966"/>
    </source>
</evidence>
<proteinExistence type="predicted"/>
<dbReference type="Gramene" id="AET7Gv20765100.1">
    <property type="protein sequence ID" value="AET7Gv20765100.1"/>
    <property type="gene ID" value="AET7Gv20765100"/>
</dbReference>
<accession>A0A453RZB7</accession>
<dbReference type="InterPro" id="IPR026960">
    <property type="entry name" value="RVT-Znf"/>
</dbReference>
<dbReference type="AlphaFoldDB" id="A0A453RZB7"/>
<reference evidence="2" key="3">
    <citation type="journal article" date="2017" name="Nature">
        <title>Genome sequence of the progenitor of the wheat D genome Aegilops tauschii.</title>
        <authorList>
            <person name="Luo M.C."/>
            <person name="Gu Y.Q."/>
            <person name="Puiu D."/>
            <person name="Wang H."/>
            <person name="Twardziok S.O."/>
            <person name="Deal K.R."/>
            <person name="Huo N."/>
            <person name="Zhu T."/>
            <person name="Wang L."/>
            <person name="Wang Y."/>
            <person name="McGuire P.E."/>
            <person name="Liu S."/>
            <person name="Long H."/>
            <person name="Ramasamy R.K."/>
            <person name="Rodriguez J.C."/>
            <person name="Van S.L."/>
            <person name="Yuan L."/>
            <person name="Wang Z."/>
            <person name="Xia Z."/>
            <person name="Xiao L."/>
            <person name="Anderson O.D."/>
            <person name="Ouyang S."/>
            <person name="Liang Y."/>
            <person name="Zimin A.V."/>
            <person name="Pertea G."/>
            <person name="Qi P."/>
            <person name="Bennetzen J.L."/>
            <person name="Dai X."/>
            <person name="Dawson M.W."/>
            <person name="Muller H.G."/>
            <person name="Kugler K."/>
            <person name="Rivarola-Duarte L."/>
            <person name="Spannagl M."/>
            <person name="Mayer K.F.X."/>
            <person name="Lu F.H."/>
            <person name="Bevan M.W."/>
            <person name="Leroy P."/>
            <person name="Li P."/>
            <person name="You F.M."/>
            <person name="Sun Q."/>
            <person name="Liu Z."/>
            <person name="Lyons E."/>
            <person name="Wicker T."/>
            <person name="Salzberg S.L."/>
            <person name="Devos K.M."/>
            <person name="Dvorak J."/>
        </authorList>
    </citation>
    <scope>NUCLEOTIDE SEQUENCE [LARGE SCALE GENOMIC DNA]</scope>
    <source>
        <strain evidence="2">cv. AL8/78</strain>
    </source>
</reference>
<reference evidence="2" key="5">
    <citation type="journal article" date="2021" name="G3 (Bethesda)">
        <title>Aegilops tauschii genome assembly Aet v5.0 features greater sequence contiguity and improved annotation.</title>
        <authorList>
            <person name="Wang L."/>
            <person name="Zhu T."/>
            <person name="Rodriguez J.C."/>
            <person name="Deal K.R."/>
            <person name="Dubcovsky J."/>
            <person name="McGuire P.E."/>
            <person name="Lux T."/>
            <person name="Spannagl M."/>
            <person name="Mayer K.F.X."/>
            <person name="Baldrich P."/>
            <person name="Meyers B.C."/>
            <person name="Huo N."/>
            <person name="Gu Y.Q."/>
            <person name="Zhou H."/>
            <person name="Devos K.M."/>
            <person name="Bennetzen J.L."/>
            <person name="Unver T."/>
            <person name="Budak H."/>
            <person name="Gulick P.J."/>
            <person name="Galiba G."/>
            <person name="Kalapos B."/>
            <person name="Nelson D.R."/>
            <person name="Li P."/>
            <person name="You F.M."/>
            <person name="Luo M.C."/>
            <person name="Dvorak J."/>
        </authorList>
    </citation>
    <scope>NUCLEOTIDE SEQUENCE [LARGE SCALE GENOMIC DNA]</scope>
    <source>
        <strain evidence="2">cv. AL8/78</strain>
    </source>
</reference>
<evidence type="ECO:0000313" key="2">
    <source>
        <dbReference type="EnsemblPlants" id="AET7Gv20765100.1"/>
    </source>
</evidence>
<dbReference type="EnsemblPlants" id="AET7Gv20765100.1">
    <property type="protein sequence ID" value="AET7Gv20765100.1"/>
    <property type="gene ID" value="AET7Gv20765100"/>
</dbReference>
<evidence type="ECO:0000313" key="3">
    <source>
        <dbReference type="Proteomes" id="UP000015105"/>
    </source>
</evidence>
<sequence>MQPLVDRVAGRLPTWKAWLMNRAGRLALVKSVLCAIPVHQLLAFAPTKKTLRQLEKIQRGFLWAGRAVANGGHCHVNWRLVSRPLELGGLGVRDLERTGLALRLRWLWLSRTDEGRAWQGLDLQFSCHERTLFFASTYMAIGNGMKALFWEDRWLNGRSVDELMPLLYNCIPKRRRKVRTVAEGLNGNAWARDIQGVLSLHEIGQYLQLWHRAQQAMLSDAPDQLIWKWTASGIYSAQTCYLATFQGSTHSYSWKLIWKAWAPPRVKFFHWLANLDRCWTTDRLARHGLQHHPRCLLCDQAPETIRHLLLDCPFSRQAWHETLAWLRIPAPIPNQEPTLMDWWQHAKHNMPQAQRKALQSVALLVPWLVWKHRNSCVFDNATPSLRTLVDRIKEEAGSWAKAGVAGLRVVLPPTWDVH</sequence>
<protein>
    <recommendedName>
        <fullName evidence="1">Reverse transcriptase zinc-binding domain-containing protein</fullName>
    </recommendedName>
</protein>
<reference evidence="3" key="2">
    <citation type="journal article" date="2017" name="Nat. Plants">
        <title>The Aegilops tauschii genome reveals multiple impacts of transposons.</title>
        <authorList>
            <person name="Zhao G."/>
            <person name="Zou C."/>
            <person name="Li K."/>
            <person name="Wang K."/>
            <person name="Li T."/>
            <person name="Gao L."/>
            <person name="Zhang X."/>
            <person name="Wang H."/>
            <person name="Yang Z."/>
            <person name="Liu X."/>
            <person name="Jiang W."/>
            <person name="Mao L."/>
            <person name="Kong X."/>
            <person name="Jiao Y."/>
            <person name="Jia J."/>
        </authorList>
    </citation>
    <scope>NUCLEOTIDE SEQUENCE [LARGE SCALE GENOMIC DNA]</scope>
    <source>
        <strain evidence="3">cv. AL8/78</strain>
    </source>
</reference>